<evidence type="ECO:0000313" key="9">
    <source>
        <dbReference type="EMBL" id="KAF2688204.1"/>
    </source>
</evidence>
<organism evidence="9 10">
    <name type="scientific">Lentithecium fluviatile CBS 122367</name>
    <dbReference type="NCBI Taxonomy" id="1168545"/>
    <lineage>
        <taxon>Eukaryota</taxon>
        <taxon>Fungi</taxon>
        <taxon>Dikarya</taxon>
        <taxon>Ascomycota</taxon>
        <taxon>Pezizomycotina</taxon>
        <taxon>Dothideomycetes</taxon>
        <taxon>Pleosporomycetidae</taxon>
        <taxon>Pleosporales</taxon>
        <taxon>Massarineae</taxon>
        <taxon>Lentitheciaceae</taxon>
        <taxon>Lentithecium</taxon>
    </lineage>
</organism>
<keyword evidence="9" id="KW-0560">Oxidoreductase</keyword>
<keyword evidence="10" id="KW-1185">Reference proteome</keyword>
<gene>
    <name evidence="9" type="ORF">K458DRAFT_401578</name>
</gene>
<feature type="compositionally biased region" description="Low complexity" evidence="6">
    <location>
        <begin position="395"/>
        <end position="418"/>
    </location>
</feature>
<evidence type="ECO:0000256" key="1">
    <source>
        <dbReference type="ARBA" id="ARBA00001973"/>
    </source>
</evidence>
<evidence type="ECO:0000256" key="2">
    <source>
        <dbReference type="ARBA" id="ARBA00004613"/>
    </source>
</evidence>
<reference evidence="9" key="1">
    <citation type="journal article" date="2020" name="Stud. Mycol.">
        <title>101 Dothideomycetes genomes: a test case for predicting lifestyles and emergence of pathogens.</title>
        <authorList>
            <person name="Haridas S."/>
            <person name="Albert R."/>
            <person name="Binder M."/>
            <person name="Bloem J."/>
            <person name="Labutti K."/>
            <person name="Salamov A."/>
            <person name="Andreopoulos B."/>
            <person name="Baker S."/>
            <person name="Barry K."/>
            <person name="Bills G."/>
            <person name="Bluhm B."/>
            <person name="Cannon C."/>
            <person name="Castanera R."/>
            <person name="Culley D."/>
            <person name="Daum C."/>
            <person name="Ezra D."/>
            <person name="Gonzalez J."/>
            <person name="Henrissat B."/>
            <person name="Kuo A."/>
            <person name="Liang C."/>
            <person name="Lipzen A."/>
            <person name="Lutzoni F."/>
            <person name="Magnuson J."/>
            <person name="Mondo S."/>
            <person name="Nolan M."/>
            <person name="Ohm R."/>
            <person name="Pangilinan J."/>
            <person name="Park H.-J."/>
            <person name="Ramirez L."/>
            <person name="Alfaro M."/>
            <person name="Sun H."/>
            <person name="Tritt A."/>
            <person name="Yoshinaga Y."/>
            <person name="Zwiers L.-H."/>
            <person name="Turgeon B."/>
            <person name="Goodwin S."/>
            <person name="Spatafora J."/>
            <person name="Crous P."/>
            <person name="Grigoriev I."/>
        </authorList>
    </citation>
    <scope>NUCLEOTIDE SEQUENCE</scope>
    <source>
        <strain evidence="9">CBS 122367</strain>
    </source>
</reference>
<evidence type="ECO:0000256" key="5">
    <source>
        <dbReference type="RuleBase" id="RU368122"/>
    </source>
</evidence>
<proteinExistence type="predicted"/>
<dbReference type="Gene3D" id="2.70.50.70">
    <property type="match status" value="1"/>
</dbReference>
<dbReference type="EMBL" id="MU005574">
    <property type="protein sequence ID" value="KAF2688204.1"/>
    <property type="molecule type" value="Genomic_DNA"/>
</dbReference>
<feature type="signal peptide" evidence="7">
    <location>
        <begin position="1"/>
        <end position="19"/>
    </location>
</feature>
<feature type="domain" description="Auxiliary Activity family 9 catalytic" evidence="8">
    <location>
        <begin position="20"/>
        <end position="231"/>
    </location>
</feature>
<feature type="chain" id="PRO_5026075832" description="AA9 family lytic polysaccharide monooxygenase" evidence="7">
    <location>
        <begin position="20"/>
        <end position="502"/>
    </location>
</feature>
<comment type="function">
    <text evidence="5">Lytic polysaccharide monooxygenase (LMPO) that depolymerizes crystalline and amorphous polysaccharides via the oxidation of scissile alpha- or beta-(1-4)-glycosidic bonds, yielding C1 and/or C4 oxidation products. Catalysis by LPMOs requires the reduction of the active-site copper from Cu(II) to Cu(I) by a reducing agent and H(2)O(2) or O(2) as a cosubstrate.</text>
</comment>
<comment type="domain">
    <text evidence="5">Has a modular structure: an endo-beta-1,4-glucanase catalytic module at the N-terminus, a linker rich in serines and threonines, and a C-terminal carbohydrate-binding module (CBM).</text>
</comment>
<dbReference type="GO" id="GO:0030245">
    <property type="term" value="P:cellulose catabolic process"/>
    <property type="evidence" value="ECO:0007669"/>
    <property type="project" value="UniProtKB-UniRule"/>
</dbReference>
<dbReference type="EC" id="1.14.99.56" evidence="5"/>
<dbReference type="PANTHER" id="PTHR33353:SF32">
    <property type="entry name" value="ENDO-BETA-1,4-GLUCANASE D"/>
    <property type="match status" value="1"/>
</dbReference>
<evidence type="ECO:0000256" key="7">
    <source>
        <dbReference type="SAM" id="SignalP"/>
    </source>
</evidence>
<dbReference type="PANTHER" id="PTHR33353">
    <property type="entry name" value="PUTATIVE (AFU_ORTHOLOGUE AFUA_1G12560)-RELATED"/>
    <property type="match status" value="1"/>
</dbReference>
<evidence type="ECO:0000256" key="3">
    <source>
        <dbReference type="ARBA" id="ARBA00022525"/>
    </source>
</evidence>
<dbReference type="InterPro" id="IPR005103">
    <property type="entry name" value="AA9_LPMO"/>
</dbReference>
<dbReference type="OrthoDB" id="5985073at2759"/>
<dbReference type="GO" id="GO:0008810">
    <property type="term" value="F:cellulase activity"/>
    <property type="evidence" value="ECO:0007669"/>
    <property type="project" value="UniProtKB-UniRule"/>
</dbReference>
<evidence type="ECO:0000313" key="10">
    <source>
        <dbReference type="Proteomes" id="UP000799291"/>
    </source>
</evidence>
<keyword evidence="3 5" id="KW-0964">Secreted</keyword>
<dbReference type="CDD" id="cd21175">
    <property type="entry name" value="LPMO_AA9"/>
    <property type="match status" value="1"/>
</dbReference>
<name>A0A6G1JCB0_9PLEO</name>
<keyword evidence="5" id="KW-0624">Polysaccharide degradation</keyword>
<comment type="catalytic activity">
    <reaction evidence="5">
        <text>[(1-&gt;4)-beta-D-glucosyl]n+m + reduced acceptor + O2 = 4-dehydro-beta-D-glucosyl-[(1-&gt;4)-beta-D-glucosyl]n-1 + [(1-&gt;4)-beta-D-glucosyl]m + acceptor + H2O.</text>
        <dbReference type="EC" id="1.14.99.56"/>
    </reaction>
</comment>
<dbReference type="AlphaFoldDB" id="A0A6G1JCB0"/>
<comment type="cofactor">
    <cofactor evidence="1">
        <name>Cu(2+)</name>
        <dbReference type="ChEBI" id="CHEBI:29036"/>
    </cofactor>
</comment>
<dbReference type="InterPro" id="IPR049892">
    <property type="entry name" value="AA9"/>
</dbReference>
<protein>
    <recommendedName>
        <fullName evidence="5">AA9 family lytic polysaccharide monooxygenase</fullName>
        <ecNumber evidence="5">1.14.99.56</ecNumber>
    </recommendedName>
    <alternativeName>
        <fullName evidence="5">Endo-beta-1,4-glucanase</fullName>
    </alternativeName>
    <alternativeName>
        <fullName evidence="5">Glycosyl hydrolase 61 family protein</fullName>
    </alternativeName>
</protein>
<evidence type="ECO:0000259" key="8">
    <source>
        <dbReference type="Pfam" id="PF03443"/>
    </source>
</evidence>
<sequence length="502" mass="52720">MKTQSIVLAALAAAPSALAHTVWSTFYIDGVSQGDGVAMRMRTDPAKASFPLEDYSSTDMACNVDGTTGVPRVQSVPDGSTLTFEMRSWPNDASKESLDEGHKGPCAVYLKKVDSAVDDKAAGDGWFKVFDHGYDSSSDQWCTDRLIANKGRLSVKLPKGLQGGYYLARPEVVALHNATDGGAQFYMGCAQVFLESSGALIPEETVSIPGYVQAGEPSVKFNIYVNKNAEYKIPGPPVAKLTSSSGVAAAGTAQTAQTEGLRPDDAIAENANWFGTEVPSYSDESGCWASGEKCWKQLDACYKAAPPTGNKGCEIWQKKCQGINDACEAKNFDGPPNKGVDLTPKAETIDVGLVMATVGGGVDASAPKTTAAAKEDKPKSTAAAATTTKEEVPLSTVSGATSTTAAAPSSKVPAPSKSEPTAASSSKGYAYGGADAEGDKTKTTITVPASEKAPAPTEPAKCPEGFECHTVVEMEYVTVTEYVTLGSQRRRSMHWRRHGGAF</sequence>
<dbReference type="Pfam" id="PF03443">
    <property type="entry name" value="AA9"/>
    <property type="match status" value="1"/>
</dbReference>
<evidence type="ECO:0000256" key="6">
    <source>
        <dbReference type="SAM" id="MobiDB-lite"/>
    </source>
</evidence>
<comment type="subcellular location">
    <subcellularLocation>
        <location evidence="2 5">Secreted</location>
    </subcellularLocation>
</comment>
<feature type="region of interest" description="Disordered" evidence="6">
    <location>
        <begin position="360"/>
        <end position="440"/>
    </location>
</feature>
<dbReference type="GO" id="GO:0005576">
    <property type="term" value="C:extracellular region"/>
    <property type="evidence" value="ECO:0007669"/>
    <property type="project" value="UniProtKB-SubCell"/>
</dbReference>
<dbReference type="Proteomes" id="UP000799291">
    <property type="component" value="Unassembled WGS sequence"/>
</dbReference>
<dbReference type="GO" id="GO:0030248">
    <property type="term" value="F:cellulose binding"/>
    <property type="evidence" value="ECO:0007669"/>
    <property type="project" value="UniProtKB-UniRule"/>
</dbReference>
<keyword evidence="7" id="KW-0732">Signal</keyword>
<keyword evidence="5" id="KW-0136">Cellulose degradation</keyword>
<evidence type="ECO:0000256" key="4">
    <source>
        <dbReference type="ARBA" id="ARBA00023157"/>
    </source>
</evidence>
<keyword evidence="4 5" id="KW-1015">Disulfide bond</keyword>
<keyword evidence="9" id="KW-0503">Monooxygenase</keyword>
<dbReference type="GO" id="GO:0004497">
    <property type="term" value="F:monooxygenase activity"/>
    <property type="evidence" value="ECO:0007669"/>
    <property type="project" value="UniProtKB-KW"/>
</dbReference>
<accession>A0A6G1JCB0</accession>
<keyword evidence="5" id="KW-0119">Carbohydrate metabolism</keyword>